<evidence type="ECO:0000313" key="2">
    <source>
        <dbReference type="Proteomes" id="UP000078560"/>
    </source>
</evidence>
<protein>
    <submittedName>
        <fullName evidence="1">Uncharacterized protein</fullName>
    </submittedName>
</protein>
<organism evidence="1 2">
    <name type="scientific">Plasmodium ovale curtisi</name>
    <dbReference type="NCBI Taxonomy" id="864141"/>
    <lineage>
        <taxon>Eukaryota</taxon>
        <taxon>Sar</taxon>
        <taxon>Alveolata</taxon>
        <taxon>Apicomplexa</taxon>
        <taxon>Aconoidasida</taxon>
        <taxon>Haemosporida</taxon>
        <taxon>Plasmodiidae</taxon>
        <taxon>Plasmodium</taxon>
        <taxon>Plasmodium (Plasmodium)</taxon>
    </lineage>
</organism>
<dbReference type="AlphaFoldDB" id="A0A1A8WCM7"/>
<accession>A0A1A8WCM7</accession>
<gene>
    <name evidence="1" type="ORF">POVCU2_0063420</name>
</gene>
<reference evidence="2" key="1">
    <citation type="submission" date="2016-05" db="EMBL/GenBank/DDBJ databases">
        <authorList>
            <person name="Naeem Raeece"/>
        </authorList>
    </citation>
    <scope>NUCLEOTIDE SEQUENCE [LARGE SCALE GENOMIC DNA]</scope>
</reference>
<sequence>MAVVKDNELEDRLKELQTYQIYNVFDYDVQRTYDRDNCLNLEIEKGEAHFHSACYKMRKFFIKYSNDINKEYSLSTLRGVVTRINYKYLSDMPCGYLFDDAEKV</sequence>
<evidence type="ECO:0000313" key="1">
    <source>
        <dbReference type="EMBL" id="SBS90761.1"/>
    </source>
</evidence>
<proteinExistence type="predicted"/>
<name>A0A1A8WCM7_PLAOA</name>
<dbReference type="Proteomes" id="UP000078560">
    <property type="component" value="Unassembled WGS sequence"/>
</dbReference>
<dbReference type="EMBL" id="FLQU01000987">
    <property type="protein sequence ID" value="SBS90761.1"/>
    <property type="molecule type" value="Genomic_DNA"/>
</dbReference>